<dbReference type="EMBL" id="CP068046">
    <property type="protein sequence ID" value="QQR38381.1"/>
    <property type="molecule type" value="Genomic_DNA"/>
</dbReference>
<dbReference type="SUPFAM" id="SSF47413">
    <property type="entry name" value="lambda repressor-like DNA-binding domains"/>
    <property type="match status" value="1"/>
</dbReference>
<dbReference type="SUPFAM" id="SSF53822">
    <property type="entry name" value="Periplasmic binding protein-like I"/>
    <property type="match status" value="1"/>
</dbReference>
<keyword evidence="2 5" id="KW-0238">DNA-binding</keyword>
<keyword evidence="6" id="KW-1185">Reference proteome</keyword>
<gene>
    <name evidence="5" type="ORF">JI748_11375</name>
</gene>
<evidence type="ECO:0000313" key="6">
    <source>
        <dbReference type="Proteomes" id="UP000595857"/>
    </source>
</evidence>
<dbReference type="Gene3D" id="1.10.260.40">
    <property type="entry name" value="lambda repressor-like DNA-binding domains"/>
    <property type="match status" value="1"/>
</dbReference>
<dbReference type="Gene3D" id="3.40.50.2300">
    <property type="match status" value="2"/>
</dbReference>
<dbReference type="SMART" id="SM00354">
    <property type="entry name" value="HTH_LACI"/>
    <property type="match status" value="1"/>
</dbReference>
<accession>A0ABX7C8T9</accession>
<evidence type="ECO:0000256" key="3">
    <source>
        <dbReference type="ARBA" id="ARBA00023163"/>
    </source>
</evidence>
<sequence>MANYKVTAAQVAAHAGVSKAAVSRVFNPGRSVSPMLADKVTRAAEELGYSPNLLARSLSLGRTRMIGLIVPYLYNQYYAEVLEQISLAFQAENYRVLVFVLPKTASAIESVVEDLLRYRVDGLIVASVVMSSQLAERCTEAGVPILLFNRVEDHGTFPSVTSDNLRGGRLAARHLLSLGHRCIGYIAGWEDASTQRDRESGFREELGKQGIELAARGVGNFMREDAEKAALAMFDTPDRPSAVFVANDFMAFAAMDVLRHKLGLHVPHDVSVIGFGDIAMSAWPSYDLSTVRQATGKMVSRAVSMLLEMIEEQTEVTTSIVVPNTLVARSSTGAFEKADT</sequence>
<dbReference type="Pfam" id="PF00356">
    <property type="entry name" value="LacI"/>
    <property type="match status" value="1"/>
</dbReference>
<dbReference type="Pfam" id="PF13377">
    <property type="entry name" value="Peripla_BP_3"/>
    <property type="match status" value="1"/>
</dbReference>
<keyword evidence="1" id="KW-0805">Transcription regulation</keyword>
<dbReference type="InterPro" id="IPR010982">
    <property type="entry name" value="Lambda_DNA-bd_dom_sf"/>
</dbReference>
<dbReference type="RefSeq" id="WP_201630650.1">
    <property type="nucleotide sequence ID" value="NZ_CP068046.1"/>
</dbReference>
<name>A0ABX7C8T9_9HYPH</name>
<dbReference type="PANTHER" id="PTHR30146">
    <property type="entry name" value="LACI-RELATED TRANSCRIPTIONAL REPRESSOR"/>
    <property type="match status" value="1"/>
</dbReference>
<keyword evidence="3" id="KW-0804">Transcription</keyword>
<proteinExistence type="predicted"/>
<reference evidence="5 6" key="1">
    <citation type="submission" date="2021-01" db="EMBL/GenBank/DDBJ databases">
        <title>Genome seq and assembly of Devosia sp. LEGU1.</title>
        <authorList>
            <person name="Chhetri G."/>
        </authorList>
    </citation>
    <scope>NUCLEOTIDE SEQUENCE [LARGE SCALE GENOMIC DNA]</scope>
    <source>
        <strain evidence="5 6">LEGU1</strain>
    </source>
</reference>
<evidence type="ECO:0000256" key="1">
    <source>
        <dbReference type="ARBA" id="ARBA00023015"/>
    </source>
</evidence>
<evidence type="ECO:0000313" key="5">
    <source>
        <dbReference type="EMBL" id="QQR38381.1"/>
    </source>
</evidence>
<feature type="domain" description="HTH lacI-type" evidence="4">
    <location>
        <begin position="6"/>
        <end position="60"/>
    </location>
</feature>
<dbReference type="Proteomes" id="UP000595857">
    <property type="component" value="Chromosome"/>
</dbReference>
<dbReference type="InterPro" id="IPR046335">
    <property type="entry name" value="LacI/GalR-like_sensor"/>
</dbReference>
<protein>
    <submittedName>
        <fullName evidence="5">LacI family DNA-binding transcriptional regulator</fullName>
    </submittedName>
</protein>
<dbReference type="InterPro" id="IPR028082">
    <property type="entry name" value="Peripla_BP_I"/>
</dbReference>
<dbReference type="PANTHER" id="PTHR30146:SF109">
    <property type="entry name" value="HTH-TYPE TRANSCRIPTIONAL REGULATOR GALS"/>
    <property type="match status" value="1"/>
</dbReference>
<evidence type="ECO:0000259" key="4">
    <source>
        <dbReference type="PROSITE" id="PS50932"/>
    </source>
</evidence>
<dbReference type="InterPro" id="IPR000843">
    <property type="entry name" value="HTH_LacI"/>
</dbReference>
<dbReference type="CDD" id="cd01392">
    <property type="entry name" value="HTH_LacI"/>
    <property type="match status" value="1"/>
</dbReference>
<evidence type="ECO:0000256" key="2">
    <source>
        <dbReference type="ARBA" id="ARBA00023125"/>
    </source>
</evidence>
<dbReference type="PROSITE" id="PS50932">
    <property type="entry name" value="HTH_LACI_2"/>
    <property type="match status" value="1"/>
</dbReference>
<dbReference type="GO" id="GO:0003677">
    <property type="term" value="F:DNA binding"/>
    <property type="evidence" value="ECO:0007669"/>
    <property type="project" value="UniProtKB-KW"/>
</dbReference>
<organism evidence="5 6">
    <name type="scientific">Devosia rhizoryzae</name>
    <dbReference type="NCBI Taxonomy" id="2774137"/>
    <lineage>
        <taxon>Bacteria</taxon>
        <taxon>Pseudomonadati</taxon>
        <taxon>Pseudomonadota</taxon>
        <taxon>Alphaproteobacteria</taxon>
        <taxon>Hyphomicrobiales</taxon>
        <taxon>Devosiaceae</taxon>
        <taxon>Devosia</taxon>
    </lineage>
</organism>
<dbReference type="CDD" id="cd06278">
    <property type="entry name" value="PBP1_LacI-like"/>
    <property type="match status" value="1"/>
</dbReference>